<reference evidence="2 3" key="1">
    <citation type="submission" date="2022-11" db="EMBL/GenBank/DDBJ databases">
        <title>Nonomuraea corallina sp. nov., a new species of the genus Nonomuraea isolated from sea side sediment in Thai sea.</title>
        <authorList>
            <person name="Ngamcharungchit C."/>
            <person name="Matsumoto A."/>
            <person name="Suriyachadkun C."/>
            <person name="Panbangred W."/>
            <person name="Inahashi Y."/>
            <person name="Intra B."/>
        </authorList>
    </citation>
    <scope>NUCLEOTIDE SEQUENCE [LARGE SCALE GENOMIC DNA]</scope>
    <source>
        <strain evidence="2 3">DSM 43553</strain>
    </source>
</reference>
<comment type="caution">
    <text evidence="2">The sequence shown here is derived from an EMBL/GenBank/DDBJ whole genome shotgun (WGS) entry which is preliminary data.</text>
</comment>
<evidence type="ECO:0000313" key="2">
    <source>
        <dbReference type="EMBL" id="MDA0647130.1"/>
    </source>
</evidence>
<dbReference type="Pfam" id="PF08241">
    <property type="entry name" value="Methyltransf_11"/>
    <property type="match status" value="1"/>
</dbReference>
<organism evidence="2 3">
    <name type="scientific">Nonomuraea ferruginea</name>
    <dbReference type="NCBI Taxonomy" id="46174"/>
    <lineage>
        <taxon>Bacteria</taxon>
        <taxon>Bacillati</taxon>
        <taxon>Actinomycetota</taxon>
        <taxon>Actinomycetes</taxon>
        <taxon>Streptosporangiales</taxon>
        <taxon>Streptosporangiaceae</taxon>
        <taxon>Nonomuraea</taxon>
    </lineage>
</organism>
<keyword evidence="2" id="KW-0489">Methyltransferase</keyword>
<dbReference type="GO" id="GO:0032259">
    <property type="term" value="P:methylation"/>
    <property type="evidence" value="ECO:0007669"/>
    <property type="project" value="UniProtKB-KW"/>
</dbReference>
<dbReference type="EMBL" id="JAPNUD010000258">
    <property type="protein sequence ID" value="MDA0647130.1"/>
    <property type="molecule type" value="Genomic_DNA"/>
</dbReference>
<keyword evidence="3" id="KW-1185">Reference proteome</keyword>
<dbReference type="CDD" id="cd02440">
    <property type="entry name" value="AdoMet_MTases"/>
    <property type="match status" value="1"/>
</dbReference>
<dbReference type="RefSeq" id="WP_148031908.1">
    <property type="nucleotide sequence ID" value="NZ_BAABFD010000002.1"/>
</dbReference>
<dbReference type="GO" id="GO:0008168">
    <property type="term" value="F:methyltransferase activity"/>
    <property type="evidence" value="ECO:0007669"/>
    <property type="project" value="UniProtKB-KW"/>
</dbReference>
<accession>A0ABT4TCN6</accession>
<dbReference type="Gene3D" id="3.40.50.150">
    <property type="entry name" value="Vaccinia Virus protein VP39"/>
    <property type="match status" value="1"/>
</dbReference>
<keyword evidence="2" id="KW-0808">Transferase</keyword>
<dbReference type="Proteomes" id="UP001212498">
    <property type="component" value="Unassembled WGS sequence"/>
</dbReference>
<dbReference type="SUPFAM" id="SSF53335">
    <property type="entry name" value="S-adenosyl-L-methionine-dependent methyltransferases"/>
    <property type="match status" value="1"/>
</dbReference>
<name>A0ABT4TCN6_9ACTN</name>
<sequence>MKAAYDEIADWYAEEFLGAGDPLGIEGVLRGLLGEGAGPCLEIGCGTGVHARVVRELGWAPFGVDLSERMLRHARGRLPTLRADAARLPFADGRLPAVIAVMVHTDMPRYPQVLREAARVLRPGGLFVHVGVHPCFCGGFADRSDPGALVIRPGYRDSHWTKESWTDKGVRAKVGASHWPLSGLLNDFLAAGLTPERFEESGGPVPLVLAVRARKAQP</sequence>
<dbReference type="InterPro" id="IPR013216">
    <property type="entry name" value="Methyltransf_11"/>
</dbReference>
<protein>
    <submittedName>
        <fullName evidence="2">Class I SAM-dependent methyltransferase</fullName>
    </submittedName>
</protein>
<evidence type="ECO:0000259" key="1">
    <source>
        <dbReference type="Pfam" id="PF08241"/>
    </source>
</evidence>
<evidence type="ECO:0000313" key="3">
    <source>
        <dbReference type="Proteomes" id="UP001212498"/>
    </source>
</evidence>
<proteinExistence type="predicted"/>
<feature type="domain" description="Methyltransferase type 11" evidence="1">
    <location>
        <begin position="41"/>
        <end position="128"/>
    </location>
</feature>
<dbReference type="InterPro" id="IPR029063">
    <property type="entry name" value="SAM-dependent_MTases_sf"/>
</dbReference>
<dbReference type="PANTHER" id="PTHR43591">
    <property type="entry name" value="METHYLTRANSFERASE"/>
    <property type="match status" value="1"/>
</dbReference>
<gene>
    <name evidence="2" type="ORF">OUY24_41450</name>
</gene>